<dbReference type="Gene3D" id="3.10.28.20">
    <property type="entry name" value="Acetamidase/Formamidase-like domains"/>
    <property type="match status" value="1"/>
</dbReference>
<dbReference type="Gene3D" id="2.60.120.580">
    <property type="entry name" value="Acetamidase/Formamidase-like domains"/>
    <property type="match status" value="2"/>
</dbReference>
<dbReference type="EMBL" id="BMCP01000003">
    <property type="protein sequence ID" value="GGE48517.1"/>
    <property type="molecule type" value="Genomic_DNA"/>
</dbReference>
<evidence type="ECO:0000313" key="1">
    <source>
        <dbReference type="EMBL" id="GGE48517.1"/>
    </source>
</evidence>
<dbReference type="AlphaFoldDB" id="A0A8J3DZI0"/>
<evidence type="ECO:0000313" key="2">
    <source>
        <dbReference type="Proteomes" id="UP000602745"/>
    </source>
</evidence>
<dbReference type="PANTHER" id="PTHR31891:SF1">
    <property type="entry name" value="FORMAMIDASE C869.04-RELATED"/>
    <property type="match status" value="1"/>
</dbReference>
<dbReference type="InterPro" id="IPR004304">
    <property type="entry name" value="FmdA_AmdA"/>
</dbReference>
<dbReference type="SUPFAM" id="SSF141130">
    <property type="entry name" value="Acetamidase/Formamidase-like"/>
    <property type="match status" value="1"/>
</dbReference>
<comment type="caution">
    <text evidence="1">The sequence shown here is derived from an EMBL/GenBank/DDBJ whole genome shotgun (WGS) entry which is preliminary data.</text>
</comment>
<keyword evidence="2" id="KW-1185">Reference proteome</keyword>
<dbReference type="RefSeq" id="WP_188410342.1">
    <property type="nucleotide sequence ID" value="NZ_BMCP01000003.1"/>
</dbReference>
<name>A0A8J3DZI0_9RHOB</name>
<dbReference type="Pfam" id="PF03069">
    <property type="entry name" value="FmdA_AmdA"/>
    <property type="match status" value="2"/>
</dbReference>
<gene>
    <name evidence="1" type="ORF">GCM10007276_27090</name>
</gene>
<dbReference type="PANTHER" id="PTHR31891">
    <property type="entry name" value="FORMAMIDASE C869.04-RELATED"/>
    <property type="match status" value="1"/>
</dbReference>
<accession>A0A8J3DZI0</accession>
<organism evidence="1 2">
    <name type="scientific">Agaricicola taiwanensis</name>
    <dbReference type="NCBI Taxonomy" id="591372"/>
    <lineage>
        <taxon>Bacteria</taxon>
        <taxon>Pseudomonadati</taxon>
        <taxon>Pseudomonadota</taxon>
        <taxon>Alphaproteobacteria</taxon>
        <taxon>Rhodobacterales</taxon>
        <taxon>Paracoccaceae</taxon>
        <taxon>Agaricicola</taxon>
    </lineage>
</organism>
<dbReference type="Proteomes" id="UP000602745">
    <property type="component" value="Unassembled WGS sequence"/>
</dbReference>
<reference evidence="1" key="2">
    <citation type="submission" date="2020-09" db="EMBL/GenBank/DDBJ databases">
        <authorList>
            <person name="Sun Q."/>
            <person name="Sedlacek I."/>
        </authorList>
    </citation>
    <scope>NUCLEOTIDE SEQUENCE</scope>
    <source>
        <strain evidence="1">CCM 7684</strain>
    </source>
</reference>
<sequence>MSPISKKIHSRKHVLQAGPKTVHWGYFDGRMKPRISIPSGDRITISTLSGSKDVLPEAPFTVPEALHAVHASVRQELPGHICTGPVFVEGAEKGGVLQIDIEDIRLGFDWGYTVTTPLMGILPNEPTDREVRHIALDRDRMIGRMPWGTEIPLSPFFGVMTVAPPPQWGRLSTLPPRRNGGNMDNRLLTAGTTLYLPVFVDGALFSVGDGHGAQGDGEVCETALETGLEGTFRLTARNDIALIWPRAETADTIITMAFDPDLDICVAIATQEMIDVVTRNTGLSRSDAYALCSLVADLRVTQVVNGNRGAHMVIDKRYLRPTNSGDEPFETLIA</sequence>
<dbReference type="GO" id="GO:0016811">
    <property type="term" value="F:hydrolase activity, acting on carbon-nitrogen (but not peptide) bonds, in linear amides"/>
    <property type="evidence" value="ECO:0007669"/>
    <property type="project" value="InterPro"/>
</dbReference>
<proteinExistence type="predicted"/>
<protein>
    <submittedName>
        <fullName evidence="1">Amidase</fullName>
    </submittedName>
</protein>
<reference evidence="1" key="1">
    <citation type="journal article" date="2014" name="Int. J. Syst. Evol. Microbiol.">
        <title>Complete genome sequence of Corynebacterium casei LMG S-19264T (=DSM 44701T), isolated from a smear-ripened cheese.</title>
        <authorList>
            <consortium name="US DOE Joint Genome Institute (JGI-PGF)"/>
            <person name="Walter F."/>
            <person name="Albersmeier A."/>
            <person name="Kalinowski J."/>
            <person name="Ruckert C."/>
        </authorList>
    </citation>
    <scope>NUCLEOTIDE SEQUENCE</scope>
    <source>
        <strain evidence="1">CCM 7684</strain>
    </source>
</reference>